<dbReference type="InterPro" id="IPR006805">
    <property type="entry name" value="Anth_synth_I_N"/>
</dbReference>
<dbReference type="SUPFAM" id="SSF56322">
    <property type="entry name" value="ADC synthase"/>
    <property type="match status" value="1"/>
</dbReference>
<dbReference type="Pfam" id="PF00425">
    <property type="entry name" value="Chorismate_bind"/>
    <property type="match status" value="1"/>
</dbReference>
<evidence type="ECO:0000259" key="2">
    <source>
        <dbReference type="Pfam" id="PF04715"/>
    </source>
</evidence>
<dbReference type="Gene3D" id="3.60.120.10">
    <property type="entry name" value="Anthranilate synthase"/>
    <property type="match status" value="1"/>
</dbReference>
<dbReference type="AlphaFoldDB" id="A0A6C0GR80"/>
<dbReference type="InterPro" id="IPR019999">
    <property type="entry name" value="Anth_synth_I-like"/>
</dbReference>
<dbReference type="RefSeq" id="WP_162446096.1">
    <property type="nucleotide sequence ID" value="NZ_CP048222.1"/>
</dbReference>
<dbReference type="EMBL" id="CP048222">
    <property type="protein sequence ID" value="QHT70113.1"/>
    <property type="molecule type" value="Genomic_DNA"/>
</dbReference>
<feature type="domain" description="Chorismate-utilising enzyme C-terminal" evidence="1">
    <location>
        <begin position="162"/>
        <end position="418"/>
    </location>
</feature>
<proteinExistence type="predicted"/>
<organism evidence="3 4">
    <name type="scientific">Rhodocytophaga rosea</name>
    <dbReference type="NCBI Taxonomy" id="2704465"/>
    <lineage>
        <taxon>Bacteria</taxon>
        <taxon>Pseudomonadati</taxon>
        <taxon>Bacteroidota</taxon>
        <taxon>Cytophagia</taxon>
        <taxon>Cytophagales</taxon>
        <taxon>Rhodocytophagaceae</taxon>
        <taxon>Rhodocytophaga</taxon>
    </lineage>
</organism>
<accession>A0A6C0GR80</accession>
<reference evidence="3 4" key="1">
    <citation type="submission" date="2020-01" db="EMBL/GenBank/DDBJ databases">
        <authorList>
            <person name="Kim M.K."/>
        </authorList>
    </citation>
    <scope>NUCLEOTIDE SEQUENCE [LARGE SCALE GENOMIC DNA]</scope>
    <source>
        <strain evidence="3 4">172606-1</strain>
    </source>
</reference>
<dbReference type="PANTHER" id="PTHR11236">
    <property type="entry name" value="AMINOBENZOATE/ANTHRANILATE SYNTHASE"/>
    <property type="match status" value="1"/>
</dbReference>
<dbReference type="PRINTS" id="PR00095">
    <property type="entry name" value="ANTSNTHASEI"/>
</dbReference>
<sequence>MHARKKGRFLTDNIEDFKRSTFSWAQHFQHIHYFNNNQYSFPFGAFPNMLAIGSARQCHFSGQQTFETLQQFHQQHQDWLVGYFSYDLKNEIEALSSLHPDYLSFPLAYFYIPQHIIRFAEDHIWIESLEEPADIYKQILSYSDTSISTPVIEVPIQQRTSKELYIQHVNELKNHILEGDVYEINYCMEFFAQDAALQPWQTYLALNQKSPMPFSVFQRIGNQYILCASPERFLKKQGSRLLSQPIKGTAGRGKTPAEDEHIKLQLRHNEKEMAENMMIVDLVRNDLARSALTGSVTVEEMFGIYTFPQLHQMISTVSATLKPETPFTKAIRNAFPMGSMTGAPKIKAMELIEQYEQARRGLYSGAIGFITPEGDFDFNVVIRSILYNAQNKYLSFQVGSAITYDAVAEQEYDECLLKAKAILEVLQ</sequence>
<gene>
    <name evidence="3" type="ORF">GXP67_27435</name>
</gene>
<feature type="domain" description="Anthranilate synthase component I N-terminal" evidence="2">
    <location>
        <begin position="80"/>
        <end position="119"/>
    </location>
</feature>
<dbReference type="GO" id="GO:0000162">
    <property type="term" value="P:L-tryptophan biosynthetic process"/>
    <property type="evidence" value="ECO:0007669"/>
    <property type="project" value="TreeGrafter"/>
</dbReference>
<evidence type="ECO:0000313" key="4">
    <source>
        <dbReference type="Proteomes" id="UP000480178"/>
    </source>
</evidence>
<dbReference type="KEGG" id="rhoz:GXP67_27435"/>
<name>A0A6C0GR80_9BACT</name>
<evidence type="ECO:0000259" key="1">
    <source>
        <dbReference type="Pfam" id="PF00425"/>
    </source>
</evidence>
<dbReference type="Proteomes" id="UP000480178">
    <property type="component" value="Chromosome"/>
</dbReference>
<dbReference type="InterPro" id="IPR005801">
    <property type="entry name" value="ADC_synthase"/>
</dbReference>
<dbReference type="Pfam" id="PF04715">
    <property type="entry name" value="Anth_synt_I_N"/>
    <property type="match status" value="1"/>
</dbReference>
<dbReference type="InterPro" id="IPR015890">
    <property type="entry name" value="Chorismate_C"/>
</dbReference>
<evidence type="ECO:0000313" key="3">
    <source>
        <dbReference type="EMBL" id="QHT70113.1"/>
    </source>
</evidence>
<dbReference type="PANTHER" id="PTHR11236:SF9">
    <property type="entry name" value="ANTHRANILATE SYNTHASE COMPONENT 1"/>
    <property type="match status" value="1"/>
</dbReference>
<protein>
    <submittedName>
        <fullName evidence="3">Anthranilate synthase component I family protein</fullName>
    </submittedName>
</protein>
<keyword evidence="4" id="KW-1185">Reference proteome</keyword>